<proteinExistence type="predicted"/>
<name>A0ABN2Z1K4_9ACTN</name>
<evidence type="ECO:0008006" key="3">
    <source>
        <dbReference type="Google" id="ProtNLM"/>
    </source>
</evidence>
<evidence type="ECO:0000313" key="2">
    <source>
        <dbReference type="Proteomes" id="UP001422759"/>
    </source>
</evidence>
<keyword evidence="2" id="KW-1185">Reference proteome</keyword>
<comment type="caution">
    <text evidence="1">The sequence shown here is derived from an EMBL/GenBank/DDBJ whole genome shotgun (WGS) entry which is preliminary data.</text>
</comment>
<sequence>MTLRGCARGSVGVLWTRAALAASGGMSIGWWSRDPAATSSRSTAMDPAVACSTVPAVGAAGARLATGRRAGRGRVAWSVGKVTPGRSDRRKVRRCAVSGTVRPGDRATGSLRRARVVDAAGSCARLRLPGGAVR</sequence>
<dbReference type="EMBL" id="BAAANT010000005">
    <property type="protein sequence ID" value="GAA2135386.1"/>
    <property type="molecule type" value="Genomic_DNA"/>
</dbReference>
<accession>A0ABN2Z1K4</accession>
<evidence type="ECO:0000313" key="1">
    <source>
        <dbReference type="EMBL" id="GAA2135386.1"/>
    </source>
</evidence>
<dbReference type="Proteomes" id="UP001422759">
    <property type="component" value="Unassembled WGS sequence"/>
</dbReference>
<organism evidence="1 2">
    <name type="scientific">Kitasatospora kazusensis</name>
    <dbReference type="NCBI Taxonomy" id="407974"/>
    <lineage>
        <taxon>Bacteria</taxon>
        <taxon>Bacillati</taxon>
        <taxon>Actinomycetota</taxon>
        <taxon>Actinomycetes</taxon>
        <taxon>Kitasatosporales</taxon>
        <taxon>Streptomycetaceae</taxon>
        <taxon>Kitasatospora</taxon>
    </lineage>
</organism>
<protein>
    <recommendedName>
        <fullName evidence="3">Secreted protein</fullName>
    </recommendedName>
</protein>
<gene>
    <name evidence="1" type="ORF">GCM10009760_13870</name>
</gene>
<reference evidence="1 2" key="1">
    <citation type="journal article" date="2019" name="Int. J. Syst. Evol. Microbiol.">
        <title>The Global Catalogue of Microorganisms (GCM) 10K type strain sequencing project: providing services to taxonomists for standard genome sequencing and annotation.</title>
        <authorList>
            <consortium name="The Broad Institute Genomics Platform"/>
            <consortium name="The Broad Institute Genome Sequencing Center for Infectious Disease"/>
            <person name="Wu L."/>
            <person name="Ma J."/>
        </authorList>
    </citation>
    <scope>NUCLEOTIDE SEQUENCE [LARGE SCALE GENOMIC DNA]</scope>
    <source>
        <strain evidence="1 2">JCM 14560</strain>
    </source>
</reference>